<dbReference type="GO" id="GO:0010181">
    <property type="term" value="F:FMN binding"/>
    <property type="evidence" value="ECO:0007669"/>
    <property type="project" value="InterPro"/>
</dbReference>
<gene>
    <name evidence="7" type="ORF">B0T15DRAFT_561060</name>
</gene>
<dbReference type="GO" id="GO:0050660">
    <property type="term" value="F:flavin adenine dinucleotide binding"/>
    <property type="evidence" value="ECO:0007669"/>
    <property type="project" value="TreeGrafter"/>
</dbReference>
<dbReference type="InterPro" id="IPR008254">
    <property type="entry name" value="Flavodoxin/NO_synth"/>
</dbReference>
<evidence type="ECO:0000313" key="7">
    <source>
        <dbReference type="EMBL" id="KAK3303765.1"/>
    </source>
</evidence>
<evidence type="ECO:0000259" key="6">
    <source>
        <dbReference type="PROSITE" id="PS50902"/>
    </source>
</evidence>
<dbReference type="Pfam" id="PF00067">
    <property type="entry name" value="p450"/>
    <property type="match status" value="1"/>
</dbReference>
<dbReference type="AlphaFoldDB" id="A0AAJ0GPZ6"/>
<dbReference type="PANTHER" id="PTHR19384:SF127">
    <property type="entry name" value="BIFUNCTIONAL CYTOCHROME P450_NADPH--P450 REDUCTASE"/>
    <property type="match status" value="1"/>
</dbReference>
<keyword evidence="4" id="KW-0349">Heme</keyword>
<comment type="similarity">
    <text evidence="4">Belongs to the cytochrome P450 family.</text>
</comment>
<dbReference type="GeneID" id="87889380"/>
<dbReference type="GO" id="GO:0003958">
    <property type="term" value="F:NADPH-hemoprotein reductase activity"/>
    <property type="evidence" value="ECO:0007669"/>
    <property type="project" value="TreeGrafter"/>
</dbReference>
<keyword evidence="4" id="KW-0503">Monooxygenase</keyword>
<feature type="compositionally biased region" description="Low complexity" evidence="5">
    <location>
        <begin position="497"/>
        <end position="511"/>
    </location>
</feature>
<dbReference type="Pfam" id="PF00258">
    <property type="entry name" value="Flavodoxin_1"/>
    <property type="match status" value="1"/>
</dbReference>
<reference evidence="7" key="1">
    <citation type="journal article" date="2023" name="Mol. Phylogenet. Evol.">
        <title>Genome-scale phylogeny and comparative genomics of the fungal order Sordariales.</title>
        <authorList>
            <person name="Hensen N."/>
            <person name="Bonometti L."/>
            <person name="Westerberg I."/>
            <person name="Brannstrom I.O."/>
            <person name="Guillou S."/>
            <person name="Cros-Aarteil S."/>
            <person name="Calhoun S."/>
            <person name="Haridas S."/>
            <person name="Kuo A."/>
            <person name="Mondo S."/>
            <person name="Pangilinan J."/>
            <person name="Riley R."/>
            <person name="LaButti K."/>
            <person name="Andreopoulos B."/>
            <person name="Lipzen A."/>
            <person name="Chen C."/>
            <person name="Yan M."/>
            <person name="Daum C."/>
            <person name="Ng V."/>
            <person name="Clum A."/>
            <person name="Steindorff A."/>
            <person name="Ohm R.A."/>
            <person name="Martin F."/>
            <person name="Silar P."/>
            <person name="Natvig D.O."/>
            <person name="Lalanne C."/>
            <person name="Gautier V."/>
            <person name="Ament-Velasquez S.L."/>
            <person name="Kruys A."/>
            <person name="Hutchinson M.I."/>
            <person name="Powell A.J."/>
            <person name="Barry K."/>
            <person name="Miller A.N."/>
            <person name="Grigoriev I.V."/>
            <person name="Debuchy R."/>
            <person name="Gladieux P."/>
            <person name="Hiltunen Thoren M."/>
            <person name="Johannesson H."/>
        </authorList>
    </citation>
    <scope>NUCLEOTIDE SEQUENCE</scope>
    <source>
        <strain evidence="7">CBS 333.67</strain>
    </source>
</reference>
<dbReference type="InterPro" id="IPR029039">
    <property type="entry name" value="Flavoprotein-like_sf"/>
</dbReference>
<dbReference type="GO" id="GO:0005829">
    <property type="term" value="C:cytosol"/>
    <property type="evidence" value="ECO:0007669"/>
    <property type="project" value="TreeGrafter"/>
</dbReference>
<dbReference type="SUPFAM" id="SSF48264">
    <property type="entry name" value="Cytochrome P450"/>
    <property type="match status" value="1"/>
</dbReference>
<dbReference type="GO" id="GO:0020037">
    <property type="term" value="F:heme binding"/>
    <property type="evidence" value="ECO:0007669"/>
    <property type="project" value="InterPro"/>
</dbReference>
<keyword evidence="8" id="KW-1185">Reference proteome</keyword>
<sequence length="520" mass="57202">MFDEMHEIASQLALKWARHGPDAPIMVTDDFTRLTLDTLALCTMGFRFNSYYHDELHPFISAIGRFLTESGSRSLRPSLAALFYRQANHPSNCRDLLSAMLDGVDPKTGQKLSDASIIDNLITFLIAGYETTVVGTGAIWPQHLKKLLYIEAILRETLRLCPTIPLIGKQAREDEIIGGQYSHLDPAVYGETAQAFVPERMLDENFERLTREYPDCWKPFGSGMRACIGRPFAWQEVIKQTLTIKPKDFYMWPMTMPIYAKPTSRQLSPAAAKSWAQVDAKPISIFYGSNMGTCESLAHRLAMDAALHGFAATVIEPLDIATEKLPTDRPVVVITAFYEGQPLDNAAAFCGWLQRCKADELHNVPFAVFGCGYHDWNQTFHRIPKLVDSTMEAWGGSRICEMRLTDVAEGDIFTDFEQWEDDVFWPAIEAKYGSALGAAVVYGEDPGDSSLEPSTTFSAGSPVSTGDGIADADVVVVVVVVLLTMVGPPAGHVTARSSRFSSSSPGSESSSPAPVHLSSP</sequence>
<evidence type="ECO:0000256" key="2">
    <source>
        <dbReference type="ARBA" id="ARBA00022723"/>
    </source>
</evidence>
<name>A0AAJ0GPZ6_9PEZI</name>
<dbReference type="Gene3D" id="3.40.50.360">
    <property type="match status" value="1"/>
</dbReference>
<dbReference type="GO" id="GO:0016705">
    <property type="term" value="F:oxidoreductase activity, acting on paired donors, with incorporation or reduction of molecular oxygen"/>
    <property type="evidence" value="ECO:0007669"/>
    <property type="project" value="InterPro"/>
</dbReference>
<feature type="region of interest" description="Disordered" evidence="5">
    <location>
        <begin position="493"/>
        <end position="520"/>
    </location>
</feature>
<dbReference type="GO" id="GO:0004497">
    <property type="term" value="F:monooxygenase activity"/>
    <property type="evidence" value="ECO:0007669"/>
    <property type="project" value="UniProtKB-KW"/>
</dbReference>
<dbReference type="PROSITE" id="PS00086">
    <property type="entry name" value="CYTOCHROME_P450"/>
    <property type="match status" value="1"/>
</dbReference>
<dbReference type="InterPro" id="IPR001128">
    <property type="entry name" value="Cyt_P450"/>
</dbReference>
<dbReference type="RefSeq" id="XP_062719545.1">
    <property type="nucleotide sequence ID" value="XM_062870551.1"/>
</dbReference>
<dbReference type="SUPFAM" id="SSF52218">
    <property type="entry name" value="Flavoproteins"/>
    <property type="match status" value="1"/>
</dbReference>
<dbReference type="Gene3D" id="1.10.630.10">
    <property type="entry name" value="Cytochrome P450"/>
    <property type="match status" value="2"/>
</dbReference>
<keyword evidence="1" id="KW-0285">Flavoprotein</keyword>
<dbReference type="PRINTS" id="PR00369">
    <property type="entry name" value="FLAVODOXIN"/>
</dbReference>
<reference evidence="7" key="2">
    <citation type="submission" date="2023-06" db="EMBL/GenBank/DDBJ databases">
        <authorList>
            <consortium name="Lawrence Berkeley National Laboratory"/>
            <person name="Mondo S.J."/>
            <person name="Hensen N."/>
            <person name="Bonometti L."/>
            <person name="Westerberg I."/>
            <person name="Brannstrom I.O."/>
            <person name="Guillou S."/>
            <person name="Cros-Aarteil S."/>
            <person name="Calhoun S."/>
            <person name="Haridas S."/>
            <person name="Kuo A."/>
            <person name="Pangilinan J."/>
            <person name="Riley R."/>
            <person name="Labutti K."/>
            <person name="Andreopoulos B."/>
            <person name="Lipzen A."/>
            <person name="Chen C."/>
            <person name="Yanf M."/>
            <person name="Daum C."/>
            <person name="Ng V."/>
            <person name="Clum A."/>
            <person name="Steindorff A."/>
            <person name="Ohm R."/>
            <person name="Martin F."/>
            <person name="Silar P."/>
            <person name="Natvig D."/>
            <person name="Lalanne C."/>
            <person name="Gautier V."/>
            <person name="Ament-Velasquez S.L."/>
            <person name="Kruys A."/>
            <person name="Hutchinson M.I."/>
            <person name="Powell A.J."/>
            <person name="Barry K."/>
            <person name="Miller A.N."/>
            <person name="Grigoriev I.V."/>
            <person name="Debuchy R."/>
            <person name="Gladieux P."/>
            <person name="Thoren M.H."/>
            <person name="Johannesson H."/>
        </authorList>
    </citation>
    <scope>NUCLEOTIDE SEQUENCE</scope>
    <source>
        <strain evidence="7">CBS 333.67</strain>
    </source>
</reference>
<organism evidence="7 8">
    <name type="scientific">Chaetomium strumarium</name>
    <dbReference type="NCBI Taxonomy" id="1170767"/>
    <lineage>
        <taxon>Eukaryota</taxon>
        <taxon>Fungi</taxon>
        <taxon>Dikarya</taxon>
        <taxon>Ascomycota</taxon>
        <taxon>Pezizomycotina</taxon>
        <taxon>Sordariomycetes</taxon>
        <taxon>Sordariomycetidae</taxon>
        <taxon>Sordariales</taxon>
        <taxon>Chaetomiaceae</taxon>
        <taxon>Chaetomium</taxon>
    </lineage>
</organism>
<dbReference type="InterPro" id="IPR001094">
    <property type="entry name" value="Flavdoxin-like"/>
</dbReference>
<dbReference type="Proteomes" id="UP001273166">
    <property type="component" value="Unassembled WGS sequence"/>
</dbReference>
<evidence type="ECO:0000256" key="5">
    <source>
        <dbReference type="SAM" id="MobiDB-lite"/>
    </source>
</evidence>
<feature type="domain" description="Flavodoxin-like" evidence="6">
    <location>
        <begin position="283"/>
        <end position="424"/>
    </location>
</feature>
<keyword evidence="4" id="KW-0560">Oxidoreductase</keyword>
<accession>A0AAJ0GPZ6</accession>
<dbReference type="GO" id="GO:0005506">
    <property type="term" value="F:iron ion binding"/>
    <property type="evidence" value="ECO:0007669"/>
    <property type="project" value="InterPro"/>
</dbReference>
<comment type="caution">
    <text evidence="7">The sequence shown here is derived from an EMBL/GenBank/DDBJ whole genome shotgun (WGS) entry which is preliminary data.</text>
</comment>
<dbReference type="PROSITE" id="PS50902">
    <property type="entry name" value="FLAVODOXIN_LIKE"/>
    <property type="match status" value="1"/>
</dbReference>
<evidence type="ECO:0000256" key="1">
    <source>
        <dbReference type="ARBA" id="ARBA00022630"/>
    </source>
</evidence>
<protein>
    <submittedName>
        <fullName evidence="7">Cytochrome P450</fullName>
    </submittedName>
</protein>
<evidence type="ECO:0000313" key="8">
    <source>
        <dbReference type="Proteomes" id="UP001273166"/>
    </source>
</evidence>
<evidence type="ECO:0000256" key="4">
    <source>
        <dbReference type="RuleBase" id="RU000461"/>
    </source>
</evidence>
<dbReference type="EMBL" id="JAUDZG010000006">
    <property type="protein sequence ID" value="KAK3303765.1"/>
    <property type="molecule type" value="Genomic_DNA"/>
</dbReference>
<dbReference type="PANTHER" id="PTHR19384">
    <property type="entry name" value="NITRIC OXIDE SYNTHASE-RELATED"/>
    <property type="match status" value="1"/>
</dbReference>
<proteinExistence type="inferred from homology"/>
<keyword evidence="3 4" id="KW-0408">Iron</keyword>
<keyword evidence="2 4" id="KW-0479">Metal-binding</keyword>
<evidence type="ECO:0000256" key="3">
    <source>
        <dbReference type="ARBA" id="ARBA00023004"/>
    </source>
</evidence>
<dbReference type="InterPro" id="IPR017972">
    <property type="entry name" value="Cyt_P450_CS"/>
</dbReference>
<dbReference type="InterPro" id="IPR036396">
    <property type="entry name" value="Cyt_P450_sf"/>
</dbReference>